<dbReference type="InterPro" id="IPR050194">
    <property type="entry name" value="Glycosyltransferase_grp1"/>
</dbReference>
<organism evidence="6 7">
    <name type="scientific">Nesterenkonia aethiopica</name>
    <dbReference type="NCBI Taxonomy" id="269144"/>
    <lineage>
        <taxon>Bacteria</taxon>
        <taxon>Bacillati</taxon>
        <taxon>Actinomycetota</taxon>
        <taxon>Actinomycetes</taxon>
        <taxon>Micrococcales</taxon>
        <taxon>Micrococcaceae</taxon>
        <taxon>Nesterenkonia</taxon>
    </lineage>
</organism>
<evidence type="ECO:0000259" key="4">
    <source>
        <dbReference type="Pfam" id="PF00534"/>
    </source>
</evidence>
<keyword evidence="2" id="KW-0328">Glycosyltransferase</keyword>
<evidence type="ECO:0000259" key="5">
    <source>
        <dbReference type="Pfam" id="PF13579"/>
    </source>
</evidence>
<evidence type="ECO:0000256" key="2">
    <source>
        <dbReference type="ARBA" id="ARBA00022676"/>
    </source>
</evidence>
<keyword evidence="3" id="KW-0808">Transferase</keyword>
<name>A0ABP6LSS8_9MICC</name>
<dbReference type="SUPFAM" id="SSF53756">
    <property type="entry name" value="UDP-Glycosyltransferase/glycogen phosphorylase"/>
    <property type="match status" value="1"/>
</dbReference>
<dbReference type="InterPro" id="IPR001296">
    <property type="entry name" value="Glyco_trans_1"/>
</dbReference>
<evidence type="ECO:0000313" key="7">
    <source>
        <dbReference type="Proteomes" id="UP001500236"/>
    </source>
</evidence>
<dbReference type="Pfam" id="PF13579">
    <property type="entry name" value="Glyco_trans_4_4"/>
    <property type="match status" value="1"/>
</dbReference>
<dbReference type="InterPro" id="IPR028098">
    <property type="entry name" value="Glyco_trans_4-like_N"/>
</dbReference>
<reference evidence="7" key="1">
    <citation type="journal article" date="2019" name="Int. J. Syst. Evol. Microbiol.">
        <title>The Global Catalogue of Microorganisms (GCM) 10K type strain sequencing project: providing services to taxonomists for standard genome sequencing and annotation.</title>
        <authorList>
            <consortium name="The Broad Institute Genomics Platform"/>
            <consortium name="The Broad Institute Genome Sequencing Center for Infectious Disease"/>
            <person name="Wu L."/>
            <person name="Ma J."/>
        </authorList>
    </citation>
    <scope>NUCLEOTIDE SEQUENCE [LARGE SCALE GENOMIC DNA]</scope>
    <source>
        <strain evidence="7">JCM 14309</strain>
    </source>
</reference>
<sequence length="416" mass="44604">MATATTTLPCGGPSPLRIVMVSLHTSPLAQAGAGDAGGLNVYVNSLSRALRAAGVCVDLVTTGDDDDHVRLLDDGRRVHQLSAGGPGGKNRLVDDVESFARRALRSLAAVDGTELTTVHSHYWISGLAGTLMARRLQVPLVHTMHTIGAVKQECDPAATEDHRRDAAEAAIARSADALTANTARERDDLVRLFGVEAEDVTSVRPGVDLSVFHPPEGEDPRLSLEGRPLRLTFAGRLQPHKGPQVAVEALGLFRRMMPDTPVELTVAGRQSGDDALDIGRLAAHHGVADLVRTTDPLPHPELASLFRDSDAVLMPSYSESFGLVALEAMACGTPVLAHDVGGLSELVTHRRSGRLIRSLDPAAWAEQMRWLVLHRRAWERYSTTASVRAEEYSWAATATASLRLYRSLSPASAFTG</sequence>
<accession>A0ABP6LSS8</accession>
<protein>
    <recommendedName>
        <fullName evidence="1">D-inositol 3-phosphate glycosyltransferase</fullName>
    </recommendedName>
</protein>
<keyword evidence="7" id="KW-1185">Reference proteome</keyword>
<evidence type="ECO:0000313" key="6">
    <source>
        <dbReference type="EMBL" id="GAA3053049.1"/>
    </source>
</evidence>
<dbReference type="Gene3D" id="3.40.50.2000">
    <property type="entry name" value="Glycogen Phosphorylase B"/>
    <property type="match status" value="2"/>
</dbReference>
<proteinExistence type="predicted"/>
<evidence type="ECO:0000256" key="3">
    <source>
        <dbReference type="ARBA" id="ARBA00022679"/>
    </source>
</evidence>
<gene>
    <name evidence="6" type="primary">mshA</name>
    <name evidence="6" type="ORF">GCM10010529_03860</name>
</gene>
<feature type="domain" description="Glycosyltransferase subfamily 4-like N-terminal" evidence="5">
    <location>
        <begin position="37"/>
        <end position="206"/>
    </location>
</feature>
<dbReference type="Pfam" id="PF00534">
    <property type="entry name" value="Glycos_transf_1"/>
    <property type="match status" value="1"/>
</dbReference>
<evidence type="ECO:0000256" key="1">
    <source>
        <dbReference type="ARBA" id="ARBA00021292"/>
    </source>
</evidence>
<dbReference type="PANTHER" id="PTHR45947:SF3">
    <property type="entry name" value="SULFOQUINOVOSYL TRANSFERASE SQD2"/>
    <property type="match status" value="1"/>
</dbReference>
<feature type="domain" description="Glycosyl transferase family 1" evidence="4">
    <location>
        <begin position="226"/>
        <end position="380"/>
    </location>
</feature>
<dbReference type="RefSeq" id="WP_344682958.1">
    <property type="nucleotide sequence ID" value="NZ_BAAAVT010000002.1"/>
</dbReference>
<comment type="caution">
    <text evidence="6">The sequence shown here is derived from an EMBL/GenBank/DDBJ whole genome shotgun (WGS) entry which is preliminary data.</text>
</comment>
<dbReference type="PANTHER" id="PTHR45947">
    <property type="entry name" value="SULFOQUINOVOSYL TRANSFERASE SQD2"/>
    <property type="match status" value="1"/>
</dbReference>
<dbReference type="EMBL" id="BAAAVT010000002">
    <property type="protein sequence ID" value="GAA3053049.1"/>
    <property type="molecule type" value="Genomic_DNA"/>
</dbReference>
<dbReference type="Proteomes" id="UP001500236">
    <property type="component" value="Unassembled WGS sequence"/>
</dbReference>